<evidence type="ECO:0000313" key="2">
    <source>
        <dbReference type="EMBL" id="DAE14255.1"/>
    </source>
</evidence>
<name>A0A8S5Q4I2_9CAUD</name>
<reference evidence="2" key="1">
    <citation type="journal article" date="2021" name="Proc. Natl. Acad. Sci. U.S.A.">
        <title>A Catalog of Tens of Thousands of Viruses from Human Metagenomes Reveals Hidden Associations with Chronic Diseases.</title>
        <authorList>
            <person name="Tisza M.J."/>
            <person name="Buck C.B."/>
        </authorList>
    </citation>
    <scope>NUCLEOTIDE SEQUENCE</scope>
    <source>
        <strain evidence="2">Ct0uL16</strain>
    </source>
</reference>
<dbReference type="EMBL" id="BK015578">
    <property type="protein sequence ID" value="DAE14255.1"/>
    <property type="molecule type" value="Genomic_DNA"/>
</dbReference>
<protein>
    <recommendedName>
        <fullName evidence="1">Ig-like domain-containing protein</fullName>
    </recommendedName>
</protein>
<organism evidence="2">
    <name type="scientific">Siphoviridae sp. ct0uL16</name>
    <dbReference type="NCBI Taxonomy" id="2825299"/>
    <lineage>
        <taxon>Viruses</taxon>
        <taxon>Duplodnaviria</taxon>
        <taxon>Heunggongvirae</taxon>
        <taxon>Uroviricota</taxon>
        <taxon>Caudoviricetes</taxon>
    </lineage>
</organism>
<proteinExistence type="predicted"/>
<evidence type="ECO:0000259" key="1">
    <source>
        <dbReference type="Pfam" id="PF13754"/>
    </source>
</evidence>
<accession>A0A8S5Q4I2</accession>
<dbReference type="InterPro" id="IPR022038">
    <property type="entry name" value="Ig-like_bact"/>
</dbReference>
<dbReference type="Pfam" id="PF13754">
    <property type="entry name" value="Big_3_4"/>
    <property type="match status" value="1"/>
</dbReference>
<sequence length="109" mass="12675">MSRPKILRVWGKADSFDIEFSRNGGWNCTVPPDTKDGQYAVEVHAINEFGQTAYWTGTLYMCNGICHLELKETPYVIMFLSETDRLCFFEQSHEITIRKGCEHKNAWKH</sequence>
<feature type="domain" description="Ig-like" evidence="1">
    <location>
        <begin position="7"/>
        <end position="75"/>
    </location>
</feature>